<feature type="compositionally biased region" description="Basic and acidic residues" evidence="1">
    <location>
        <begin position="70"/>
        <end position="89"/>
    </location>
</feature>
<feature type="compositionally biased region" description="Basic and acidic residues" evidence="1">
    <location>
        <begin position="136"/>
        <end position="163"/>
    </location>
</feature>
<keyword evidence="3" id="KW-1185">Reference proteome</keyword>
<comment type="caution">
    <text evidence="2">The sequence shown here is derived from an EMBL/GenBank/DDBJ whole genome shotgun (WGS) entry which is preliminary data.</text>
</comment>
<dbReference type="PANTHER" id="PTHR36364:SF1">
    <property type="entry name" value="OS03G0203000 PROTEIN"/>
    <property type="match status" value="1"/>
</dbReference>
<dbReference type="EMBL" id="JAWXYG010000001">
    <property type="protein sequence ID" value="KAK4284474.1"/>
    <property type="molecule type" value="Genomic_DNA"/>
</dbReference>
<feature type="compositionally biased region" description="Basic and acidic residues" evidence="1">
    <location>
        <begin position="18"/>
        <end position="40"/>
    </location>
</feature>
<feature type="compositionally biased region" description="Polar residues" evidence="1">
    <location>
        <begin position="100"/>
        <end position="125"/>
    </location>
</feature>
<protein>
    <recommendedName>
        <fullName evidence="4">Btz domain-containing protein</fullName>
    </recommendedName>
</protein>
<feature type="region of interest" description="Disordered" evidence="1">
    <location>
        <begin position="1"/>
        <end position="284"/>
    </location>
</feature>
<evidence type="ECO:0000256" key="1">
    <source>
        <dbReference type="SAM" id="MobiDB-lite"/>
    </source>
</evidence>
<feature type="compositionally biased region" description="Basic and acidic residues" evidence="1">
    <location>
        <begin position="220"/>
        <end position="243"/>
    </location>
</feature>
<sequence>MSRREGRDSDSKRRHSRFDREPSPKRSQRDEKQERERDRVISSANHENGIGNRTDRDQKHHHQLHVEAPLGHDPKQEARALNKDTDKKQNYYNDPPKRPSNPTEVPRSSSHFQYAERSSNGQVGRSSGRMATGERGWWKDSREQLIEKETSHRREQRDEKSQAKPDNNTSLRKYGLSERRYDPPPTTKKRPAFREKKIPVDHEDAKAVATEPVKSNQTDHPLERNERRKERSYNPRPWDRPDKQQYGGDGAPNKNEASGDVFSSRGRYKGNYGGRNRFHGRDREDFRVSKTGVDKWKHDLYQEVNKDPVPKNEDDQIAKVDALLAS</sequence>
<evidence type="ECO:0000313" key="2">
    <source>
        <dbReference type="EMBL" id="KAK4284474.1"/>
    </source>
</evidence>
<reference evidence="2" key="1">
    <citation type="submission" date="2023-10" db="EMBL/GenBank/DDBJ databases">
        <title>Chromosome-level genome of the transformable northern wattle, Acacia crassicarpa.</title>
        <authorList>
            <person name="Massaro I."/>
            <person name="Sinha N.R."/>
            <person name="Poethig S."/>
            <person name="Leichty A.R."/>
        </authorList>
    </citation>
    <scope>NUCLEOTIDE SEQUENCE</scope>
    <source>
        <strain evidence="2">Acra3RX</strain>
        <tissue evidence="2">Leaf</tissue>
    </source>
</reference>
<name>A0AAE1N8F0_9FABA</name>
<dbReference type="Proteomes" id="UP001293593">
    <property type="component" value="Unassembled WGS sequence"/>
</dbReference>
<feature type="compositionally biased region" description="Basic and acidic residues" evidence="1">
    <location>
        <begin position="1"/>
        <end position="11"/>
    </location>
</feature>
<evidence type="ECO:0008006" key="4">
    <source>
        <dbReference type="Google" id="ProtNLM"/>
    </source>
</evidence>
<accession>A0AAE1N8F0</accession>
<organism evidence="2 3">
    <name type="scientific">Acacia crassicarpa</name>
    <name type="common">northern wattle</name>
    <dbReference type="NCBI Taxonomy" id="499986"/>
    <lineage>
        <taxon>Eukaryota</taxon>
        <taxon>Viridiplantae</taxon>
        <taxon>Streptophyta</taxon>
        <taxon>Embryophyta</taxon>
        <taxon>Tracheophyta</taxon>
        <taxon>Spermatophyta</taxon>
        <taxon>Magnoliopsida</taxon>
        <taxon>eudicotyledons</taxon>
        <taxon>Gunneridae</taxon>
        <taxon>Pentapetalae</taxon>
        <taxon>rosids</taxon>
        <taxon>fabids</taxon>
        <taxon>Fabales</taxon>
        <taxon>Fabaceae</taxon>
        <taxon>Caesalpinioideae</taxon>
        <taxon>mimosoid clade</taxon>
        <taxon>Acacieae</taxon>
        <taxon>Acacia</taxon>
    </lineage>
</organism>
<dbReference type="PANTHER" id="PTHR36364">
    <property type="entry name" value="OS03G0203000 PROTEIN"/>
    <property type="match status" value="1"/>
</dbReference>
<feature type="compositionally biased region" description="Basic and acidic residues" evidence="1">
    <location>
        <begin position="192"/>
        <end position="206"/>
    </location>
</feature>
<proteinExistence type="predicted"/>
<evidence type="ECO:0000313" key="3">
    <source>
        <dbReference type="Proteomes" id="UP001293593"/>
    </source>
</evidence>
<gene>
    <name evidence="2" type="ORF">QN277_001302</name>
</gene>
<dbReference type="AlphaFoldDB" id="A0AAE1N8F0"/>